<dbReference type="InterPro" id="IPR027267">
    <property type="entry name" value="AH/BAR_dom_sf"/>
</dbReference>
<name>U6GSD7_EIMAC</name>
<sequence>MSPAEAEPPQAGAAEASPGSESTKPVTTAPPSAPSGQAALNSEEPVAGAGTADNALAGAEAQRETSCGSSGVSFEIAASTTEYPHPTSAGTAAPRPTFAAAQAATPGREANLTTDSPGMTTSDFVDVLQHDLNAAVQRVEAGRLLLERLRGALLQQAAAASAFAASLNVAAETLKPLSTESKTCAAAVKSYSCLLGNSAVQAKELCDALRRDVVASTLERTIENHAQVLKQVKLDAAEAQRRNHLAAVEHQRAMEKYLRCSKMAAAAAETAQASLSMLPSTKTELALHFAVPAACLRCIRLCVEARQAEEAYVASVQALQQRSKVTRERVQSILSCLEEMDLKRMQCLRDALTRAGVFVAANLRHMQYDLERSIHSLAAYSIGASDAASSEEVEGQIRGRTEALAGLPSPPDAAVVQRLHDEYSELQLRLLGVCCDWLLTAADTQLDAWAGRQLLLLAVEIAACGTAVEDPQQQQHWDWKQALEQQQQLASSFCSDIECKRQETGYEDHSCSGSSSSSRDDSIERLGREREASLTTVRWSLHRCVYHHRYWNRVTFWEEALALTVSEELQRQKLSEKWQAAGPEVLQEQERLFREKNPCCSSLPSFGSFMSLYGIATEQVQSLLISVSKHLNLDEQTSEMLLHGVADVTSAQRQMLPAHEGTGRCSSSNGNKTNNKISSTNKASSS</sequence>
<organism evidence="2 3">
    <name type="scientific">Eimeria acervulina</name>
    <name type="common">Coccidian parasite</name>
    <dbReference type="NCBI Taxonomy" id="5801"/>
    <lineage>
        <taxon>Eukaryota</taxon>
        <taxon>Sar</taxon>
        <taxon>Alveolata</taxon>
        <taxon>Apicomplexa</taxon>
        <taxon>Conoidasida</taxon>
        <taxon>Coccidia</taxon>
        <taxon>Eucoccidiorida</taxon>
        <taxon>Eimeriorina</taxon>
        <taxon>Eimeriidae</taxon>
        <taxon>Eimeria</taxon>
    </lineage>
</organism>
<dbReference type="SUPFAM" id="SSF103657">
    <property type="entry name" value="BAR/IMD domain-like"/>
    <property type="match status" value="1"/>
</dbReference>
<dbReference type="EMBL" id="HG673158">
    <property type="protein sequence ID" value="CDI83080.1"/>
    <property type="molecule type" value="Genomic_DNA"/>
</dbReference>
<keyword evidence="3" id="KW-1185">Reference proteome</keyword>
<dbReference type="VEuPathDB" id="ToxoDB:EAH_00032860"/>
<feature type="compositionally biased region" description="Low complexity" evidence="1">
    <location>
        <begin position="666"/>
        <end position="686"/>
    </location>
</feature>
<protein>
    <submittedName>
        <fullName evidence="2">Uncharacterized protein</fullName>
    </submittedName>
</protein>
<dbReference type="Proteomes" id="UP000018050">
    <property type="component" value="Unassembled WGS sequence"/>
</dbReference>
<dbReference type="GeneID" id="25271356"/>
<dbReference type="AlphaFoldDB" id="U6GSD7"/>
<feature type="compositionally biased region" description="Low complexity" evidence="1">
    <location>
        <begin position="1"/>
        <end position="22"/>
    </location>
</feature>
<reference evidence="2" key="2">
    <citation type="submission" date="2013-10" db="EMBL/GenBank/DDBJ databases">
        <authorList>
            <person name="Aslett M."/>
        </authorList>
    </citation>
    <scope>NUCLEOTIDE SEQUENCE [LARGE SCALE GENOMIC DNA]</scope>
    <source>
        <strain evidence="2">Houghton</strain>
    </source>
</reference>
<dbReference type="RefSeq" id="XP_013247734.1">
    <property type="nucleotide sequence ID" value="XM_013392280.1"/>
</dbReference>
<accession>U6GSD7</accession>
<feature type="region of interest" description="Disordered" evidence="1">
    <location>
        <begin position="656"/>
        <end position="686"/>
    </location>
</feature>
<dbReference type="Gene3D" id="1.20.1270.60">
    <property type="entry name" value="Arfaptin homology (AH) domain/BAR domain"/>
    <property type="match status" value="1"/>
</dbReference>
<dbReference type="OrthoDB" id="10255128at2759"/>
<reference evidence="2" key="1">
    <citation type="submission" date="2013-10" db="EMBL/GenBank/DDBJ databases">
        <title>Genomic analysis of the causative agents of coccidiosis in chickens.</title>
        <authorList>
            <person name="Reid A.J."/>
            <person name="Blake D."/>
            <person name="Billington K."/>
            <person name="Browne H."/>
            <person name="Dunn M."/>
            <person name="Hung S."/>
            <person name="Kawahara F."/>
            <person name="Miranda-Saavedra D."/>
            <person name="Mourier T."/>
            <person name="Nagra H."/>
            <person name="Otto T.D."/>
            <person name="Rawlings N."/>
            <person name="Sanchez A."/>
            <person name="Sanders M."/>
            <person name="Subramaniam C."/>
            <person name="Tay Y."/>
            <person name="Dear P."/>
            <person name="Doerig C."/>
            <person name="Gruber A."/>
            <person name="Parkinson J."/>
            <person name="Shirley M."/>
            <person name="Wan K.L."/>
            <person name="Berriman M."/>
            <person name="Tomley F."/>
            <person name="Pain A."/>
        </authorList>
    </citation>
    <scope>NUCLEOTIDE SEQUENCE [LARGE SCALE GENOMIC DNA]</scope>
    <source>
        <strain evidence="2">Houghton</strain>
    </source>
</reference>
<evidence type="ECO:0000313" key="2">
    <source>
        <dbReference type="EMBL" id="CDI83080.1"/>
    </source>
</evidence>
<gene>
    <name evidence="2" type="ORF">EAH_00032860</name>
</gene>
<evidence type="ECO:0000313" key="3">
    <source>
        <dbReference type="Proteomes" id="UP000018050"/>
    </source>
</evidence>
<proteinExistence type="predicted"/>
<feature type="compositionally biased region" description="Polar residues" evidence="1">
    <location>
        <begin position="23"/>
        <end position="40"/>
    </location>
</feature>
<feature type="region of interest" description="Disordered" evidence="1">
    <location>
        <begin position="1"/>
        <end position="47"/>
    </location>
</feature>
<evidence type="ECO:0000256" key="1">
    <source>
        <dbReference type="SAM" id="MobiDB-lite"/>
    </source>
</evidence>